<dbReference type="Proteomes" id="UP000567293">
    <property type="component" value="Unassembled WGS sequence"/>
</dbReference>
<gene>
    <name evidence="1" type="ORF">HRJ53_09095</name>
</gene>
<accession>A0A7V8SWC0</accession>
<dbReference type="AlphaFoldDB" id="A0A7V8SWC0"/>
<name>A0A7V8SWC0_9BACT</name>
<protein>
    <submittedName>
        <fullName evidence="1">Uncharacterized protein</fullName>
    </submittedName>
</protein>
<sequence>MDLFEFPRIPGNGEVQTRNSRNLLGAALTEERAAGLLREKVLRVIFQQGFFKLRDPRIEITRVPGELHLPYWLGFYERNGSVHCRVMDAIRRRMEGAKASAFFEQWLAA</sequence>
<reference evidence="1" key="1">
    <citation type="submission" date="2020-06" db="EMBL/GenBank/DDBJ databases">
        <title>Legume-microbial interactions unlock mineral nutrients during tropical forest succession.</title>
        <authorList>
            <person name="Epihov D.Z."/>
        </authorList>
    </citation>
    <scope>NUCLEOTIDE SEQUENCE [LARGE SCALE GENOMIC DNA]</scope>
    <source>
        <strain evidence="1">Pan2503</strain>
    </source>
</reference>
<evidence type="ECO:0000313" key="1">
    <source>
        <dbReference type="EMBL" id="MBA0085140.1"/>
    </source>
</evidence>
<keyword evidence="2" id="KW-1185">Reference proteome</keyword>
<organism evidence="1 2">
    <name type="scientific">Candidatus Acidiferrum panamense</name>
    <dbReference type="NCBI Taxonomy" id="2741543"/>
    <lineage>
        <taxon>Bacteria</taxon>
        <taxon>Pseudomonadati</taxon>
        <taxon>Acidobacteriota</taxon>
        <taxon>Terriglobia</taxon>
        <taxon>Candidatus Acidiferrales</taxon>
        <taxon>Candidatus Acidiferrum</taxon>
    </lineage>
</organism>
<evidence type="ECO:0000313" key="2">
    <source>
        <dbReference type="Proteomes" id="UP000567293"/>
    </source>
</evidence>
<dbReference type="EMBL" id="JACDQQ010000880">
    <property type="protein sequence ID" value="MBA0085140.1"/>
    <property type="molecule type" value="Genomic_DNA"/>
</dbReference>
<proteinExistence type="predicted"/>
<comment type="caution">
    <text evidence="1">The sequence shown here is derived from an EMBL/GenBank/DDBJ whole genome shotgun (WGS) entry which is preliminary data.</text>
</comment>